<dbReference type="SMART" id="SM00843">
    <property type="entry name" value="Ftsk_gamma"/>
    <property type="match status" value="1"/>
</dbReference>
<feature type="non-terminal residue" evidence="7">
    <location>
        <position position="1"/>
    </location>
</feature>
<dbReference type="EMBL" id="CASHTH010001184">
    <property type="protein sequence ID" value="CAI8012472.1"/>
    <property type="molecule type" value="Genomic_DNA"/>
</dbReference>
<comment type="similarity">
    <text evidence="1">Belongs to the FtsK/SpoIIIE/SftA family.</text>
</comment>
<keyword evidence="2" id="KW-0547">Nucleotide-binding</keyword>
<evidence type="ECO:0000256" key="4">
    <source>
        <dbReference type="ARBA" id="ARBA00023125"/>
    </source>
</evidence>
<dbReference type="InterPro" id="IPR002543">
    <property type="entry name" value="FtsK_dom"/>
</dbReference>
<name>A0AA35RJZ9_GEOBA</name>
<comment type="caution">
    <text evidence="7">The sequence shown here is derived from an EMBL/GenBank/DDBJ whole genome shotgun (WGS) entry which is preliminary data.</text>
</comment>
<keyword evidence="3" id="KW-0067">ATP-binding</keyword>
<feature type="region of interest" description="Disordered" evidence="5">
    <location>
        <begin position="1"/>
        <end position="20"/>
    </location>
</feature>
<dbReference type="PANTHER" id="PTHR22683:SF41">
    <property type="entry name" value="DNA TRANSLOCASE FTSK"/>
    <property type="match status" value="1"/>
</dbReference>
<dbReference type="GO" id="GO:0003677">
    <property type="term" value="F:DNA binding"/>
    <property type="evidence" value="ECO:0007669"/>
    <property type="project" value="UniProtKB-KW"/>
</dbReference>
<dbReference type="Gene3D" id="1.10.10.10">
    <property type="entry name" value="Winged helix-like DNA-binding domain superfamily/Winged helix DNA-binding domain"/>
    <property type="match status" value="1"/>
</dbReference>
<dbReference type="Proteomes" id="UP001174909">
    <property type="component" value="Unassembled WGS sequence"/>
</dbReference>
<dbReference type="CDD" id="cd01127">
    <property type="entry name" value="TrwB_TraG_TraD_VirD4"/>
    <property type="match status" value="1"/>
</dbReference>
<proteinExistence type="inferred from homology"/>
<dbReference type="Gene3D" id="3.40.50.300">
    <property type="entry name" value="P-loop containing nucleotide triphosphate hydrolases"/>
    <property type="match status" value="1"/>
</dbReference>
<dbReference type="InterPro" id="IPR036390">
    <property type="entry name" value="WH_DNA-bd_sf"/>
</dbReference>
<dbReference type="InterPro" id="IPR036388">
    <property type="entry name" value="WH-like_DNA-bd_sf"/>
</dbReference>
<dbReference type="InterPro" id="IPR003593">
    <property type="entry name" value="AAA+_ATPase"/>
</dbReference>
<feature type="domain" description="FtsK" evidence="6">
    <location>
        <begin position="95"/>
        <end position="281"/>
    </location>
</feature>
<dbReference type="SUPFAM" id="SSF46785">
    <property type="entry name" value="Winged helix' DNA-binding domain"/>
    <property type="match status" value="1"/>
</dbReference>
<dbReference type="Pfam" id="PF17854">
    <property type="entry name" value="FtsK_alpha"/>
    <property type="match status" value="1"/>
</dbReference>
<dbReference type="InterPro" id="IPR027417">
    <property type="entry name" value="P-loop_NTPase"/>
</dbReference>
<dbReference type="Gene3D" id="3.30.980.40">
    <property type="match status" value="1"/>
</dbReference>
<sequence length="404" mass="43611">GWVEKRGAGKDGSDTPERSRVRVHSILAREKDLALAISTPSLRFEPVPGEALLGLEVPTPTPSKVTMREVMDSQDFRKIATKGGLPIALGADAGGDSVAMDLSGLPHMMIAGATGSGKSVCINSIVASMLLTKPPDQLRMLMVDPKQVELTPFNGIPHLVVPVITDVDDVSPMLRGLIREMTRRYKAMADLGTRNISGYNAKSKDSMPFLVLIVDELADLMLVGGFEIEQSLVRLAQLGRAAGIHLVLATQRPSVKVVTGLLKANIPARVAFAVASQVDARVILDSVGAEKLLGKGDMLLVCNDSPKARRVQGTLVLDDEIEKLVSFWLDQKGPPLPPINLEDDEEDAEFGDSVDESLVDKARELALRNPHLTPSLLERRLKIGGSRAEQIVEVLEDEGLLIPR</sequence>
<accession>A0AA35RJZ9</accession>
<gene>
    <name evidence="7" type="ORF">GBAR_LOCUS8002</name>
</gene>
<evidence type="ECO:0000313" key="8">
    <source>
        <dbReference type="Proteomes" id="UP001174909"/>
    </source>
</evidence>
<organism evidence="7 8">
    <name type="scientific">Geodia barretti</name>
    <name type="common">Barrett's horny sponge</name>
    <dbReference type="NCBI Taxonomy" id="519541"/>
    <lineage>
        <taxon>Eukaryota</taxon>
        <taxon>Metazoa</taxon>
        <taxon>Porifera</taxon>
        <taxon>Demospongiae</taxon>
        <taxon>Heteroscleromorpha</taxon>
        <taxon>Tetractinellida</taxon>
        <taxon>Astrophorina</taxon>
        <taxon>Geodiidae</taxon>
        <taxon>Geodia</taxon>
    </lineage>
</organism>
<evidence type="ECO:0000256" key="3">
    <source>
        <dbReference type="ARBA" id="ARBA00022840"/>
    </source>
</evidence>
<protein>
    <submittedName>
        <fullName evidence="7">DNA translocase FtsK</fullName>
    </submittedName>
</protein>
<dbReference type="InterPro" id="IPR018541">
    <property type="entry name" value="Ftsk_gamma"/>
</dbReference>
<dbReference type="SUPFAM" id="SSF52540">
    <property type="entry name" value="P-loop containing nucleoside triphosphate hydrolases"/>
    <property type="match status" value="1"/>
</dbReference>
<evidence type="ECO:0000256" key="1">
    <source>
        <dbReference type="ARBA" id="ARBA00006474"/>
    </source>
</evidence>
<evidence type="ECO:0000259" key="6">
    <source>
        <dbReference type="PROSITE" id="PS50901"/>
    </source>
</evidence>
<evidence type="ECO:0000256" key="2">
    <source>
        <dbReference type="ARBA" id="ARBA00022741"/>
    </source>
</evidence>
<dbReference type="InterPro" id="IPR050206">
    <property type="entry name" value="FtsK/SpoIIIE/SftA"/>
</dbReference>
<evidence type="ECO:0000256" key="5">
    <source>
        <dbReference type="SAM" id="MobiDB-lite"/>
    </source>
</evidence>
<dbReference type="AlphaFoldDB" id="A0AA35RJZ9"/>
<keyword evidence="4" id="KW-0238">DNA-binding</keyword>
<evidence type="ECO:0000313" key="7">
    <source>
        <dbReference type="EMBL" id="CAI8012472.1"/>
    </source>
</evidence>
<dbReference type="Pfam" id="PF01580">
    <property type="entry name" value="FtsK_SpoIIIE"/>
    <property type="match status" value="1"/>
</dbReference>
<reference evidence="7" key="1">
    <citation type="submission" date="2023-03" db="EMBL/GenBank/DDBJ databases">
        <authorList>
            <person name="Steffen K."/>
            <person name="Cardenas P."/>
        </authorList>
    </citation>
    <scope>NUCLEOTIDE SEQUENCE</scope>
</reference>
<keyword evidence="8" id="KW-1185">Reference proteome</keyword>
<dbReference type="GO" id="GO:0005524">
    <property type="term" value="F:ATP binding"/>
    <property type="evidence" value="ECO:0007669"/>
    <property type="project" value="UniProtKB-KW"/>
</dbReference>
<dbReference type="InterPro" id="IPR041027">
    <property type="entry name" value="FtsK_alpha"/>
</dbReference>
<dbReference type="SMART" id="SM00382">
    <property type="entry name" value="AAA"/>
    <property type="match status" value="1"/>
</dbReference>
<dbReference type="PANTHER" id="PTHR22683">
    <property type="entry name" value="SPORULATION PROTEIN RELATED"/>
    <property type="match status" value="1"/>
</dbReference>
<dbReference type="PROSITE" id="PS50901">
    <property type="entry name" value="FTSK"/>
    <property type="match status" value="1"/>
</dbReference>